<evidence type="ECO:0000256" key="7">
    <source>
        <dbReference type="ARBA" id="ARBA00022982"/>
    </source>
</evidence>
<dbReference type="Pfam" id="PF03116">
    <property type="entry name" value="NQR2_RnfD_RnfE"/>
    <property type="match status" value="1"/>
</dbReference>
<keyword evidence="7 10" id="KW-0249">Electron transport</keyword>
<comment type="subunit">
    <text evidence="10">The complex is composed of six subunits: RnfA, RnfB, RnfC, RnfD, RnfE and RnfG.</text>
</comment>
<evidence type="ECO:0000256" key="5">
    <source>
        <dbReference type="ARBA" id="ARBA00022692"/>
    </source>
</evidence>
<protein>
    <recommendedName>
        <fullName evidence="10">Ion-translocating oxidoreductase complex subunit D</fullName>
        <ecNumber evidence="10">7.-.-.-</ecNumber>
    </recommendedName>
    <alternativeName>
        <fullName evidence="10">Rnf electron transport complex subunit D</fullName>
    </alternativeName>
</protein>
<keyword evidence="8 10" id="KW-1133">Transmembrane helix</keyword>
<evidence type="ECO:0000256" key="2">
    <source>
        <dbReference type="ARBA" id="ARBA00022553"/>
    </source>
</evidence>
<dbReference type="Proteomes" id="UP000189674">
    <property type="component" value="Chromosome"/>
</dbReference>
<accession>A0A1U9NIF2</accession>
<dbReference type="EC" id="7.-.-.-" evidence="10"/>
<evidence type="ECO:0000256" key="1">
    <source>
        <dbReference type="ARBA" id="ARBA00022448"/>
    </source>
</evidence>
<evidence type="ECO:0000313" key="11">
    <source>
        <dbReference type="EMBL" id="AQT67360.1"/>
    </source>
</evidence>
<name>A0A1U9NIF2_9BACT</name>
<keyword evidence="4 10" id="KW-0288">FMN</keyword>
<dbReference type="PANTHER" id="PTHR30578:SF0">
    <property type="entry name" value="ION-TRANSLOCATING OXIDOREDUCTASE COMPLEX SUBUNIT D"/>
    <property type="match status" value="1"/>
</dbReference>
<keyword evidence="2 10" id="KW-0597">Phosphoprotein</keyword>
<feature type="transmembrane region" description="Helical" evidence="10">
    <location>
        <begin position="21"/>
        <end position="39"/>
    </location>
</feature>
<feature type="transmembrane region" description="Helical" evidence="10">
    <location>
        <begin position="239"/>
        <end position="258"/>
    </location>
</feature>
<keyword evidence="12" id="KW-1185">Reference proteome</keyword>
<dbReference type="EMBL" id="CP019791">
    <property type="protein sequence ID" value="AQT67360.1"/>
    <property type="molecule type" value="Genomic_DNA"/>
</dbReference>
<comment type="similarity">
    <text evidence="10">Belongs to the NqrB/RnfD family.</text>
</comment>
<evidence type="ECO:0000313" key="12">
    <source>
        <dbReference type="Proteomes" id="UP000189674"/>
    </source>
</evidence>
<feature type="transmembrane region" description="Helical" evidence="10">
    <location>
        <begin position="264"/>
        <end position="283"/>
    </location>
</feature>
<dbReference type="InterPro" id="IPR004338">
    <property type="entry name" value="NqrB/RnfD"/>
</dbReference>
<dbReference type="RefSeq" id="WP_146659539.1">
    <property type="nucleotide sequence ID" value="NZ_CP019791.1"/>
</dbReference>
<dbReference type="InterPro" id="IPR011303">
    <property type="entry name" value="RnfD_bac"/>
</dbReference>
<dbReference type="PANTHER" id="PTHR30578">
    <property type="entry name" value="ELECTRON TRANSPORT COMPLEX PROTEIN RNFD"/>
    <property type="match status" value="1"/>
</dbReference>
<feature type="modified residue" description="FMN phosphoryl threonine" evidence="10">
    <location>
        <position position="182"/>
    </location>
</feature>
<keyword evidence="5 10" id="KW-0812">Transmembrane</keyword>
<comment type="cofactor">
    <cofactor evidence="10">
        <name>FMN</name>
        <dbReference type="ChEBI" id="CHEBI:58210"/>
    </cofactor>
</comment>
<dbReference type="GO" id="GO:0022900">
    <property type="term" value="P:electron transport chain"/>
    <property type="evidence" value="ECO:0007669"/>
    <property type="project" value="UniProtKB-UniRule"/>
</dbReference>
<dbReference type="OrthoDB" id="9776359at2"/>
<dbReference type="KEGG" id="alus:STSP2_00504"/>
<evidence type="ECO:0000256" key="9">
    <source>
        <dbReference type="ARBA" id="ARBA00023136"/>
    </source>
</evidence>
<organism evidence="11 12">
    <name type="scientific">Anaerohalosphaera lusitana</name>
    <dbReference type="NCBI Taxonomy" id="1936003"/>
    <lineage>
        <taxon>Bacteria</taxon>
        <taxon>Pseudomonadati</taxon>
        <taxon>Planctomycetota</taxon>
        <taxon>Phycisphaerae</taxon>
        <taxon>Sedimentisphaerales</taxon>
        <taxon>Anaerohalosphaeraceae</taxon>
        <taxon>Anaerohalosphaera</taxon>
    </lineage>
</organism>
<dbReference type="AlphaFoldDB" id="A0A1U9NIF2"/>
<evidence type="ECO:0000256" key="10">
    <source>
        <dbReference type="HAMAP-Rule" id="MF_00462"/>
    </source>
</evidence>
<evidence type="ECO:0000256" key="6">
    <source>
        <dbReference type="ARBA" id="ARBA00022967"/>
    </source>
</evidence>
<feature type="transmembrane region" description="Helical" evidence="10">
    <location>
        <begin position="45"/>
        <end position="62"/>
    </location>
</feature>
<dbReference type="HAMAP" id="MF_00462">
    <property type="entry name" value="RsxD_RnfD"/>
    <property type="match status" value="1"/>
</dbReference>
<dbReference type="STRING" id="1936003.STSP2_00504"/>
<keyword evidence="6 10" id="KW-1278">Translocase</keyword>
<feature type="transmembrane region" description="Helical" evidence="10">
    <location>
        <begin position="295"/>
        <end position="314"/>
    </location>
</feature>
<feature type="transmembrane region" description="Helical" evidence="10">
    <location>
        <begin position="74"/>
        <end position="93"/>
    </location>
</feature>
<dbReference type="GO" id="GO:0055085">
    <property type="term" value="P:transmembrane transport"/>
    <property type="evidence" value="ECO:0007669"/>
    <property type="project" value="InterPro"/>
</dbReference>
<keyword evidence="9 10" id="KW-0472">Membrane</keyword>
<reference evidence="12" key="1">
    <citation type="submission" date="2017-02" db="EMBL/GenBank/DDBJ databases">
        <title>Comparative genomics and description of representatives of a novel lineage of planctomycetes thriving in anoxic sediments.</title>
        <authorList>
            <person name="Spring S."/>
            <person name="Bunk B."/>
            <person name="Sproer C."/>
        </authorList>
    </citation>
    <scope>NUCLEOTIDE SEQUENCE [LARGE SCALE GENOMIC DNA]</scope>
    <source>
        <strain evidence="12">ST-NAGAB-D1</strain>
    </source>
</reference>
<dbReference type="GO" id="GO:0005886">
    <property type="term" value="C:plasma membrane"/>
    <property type="evidence" value="ECO:0007669"/>
    <property type="project" value="UniProtKB-SubCell"/>
</dbReference>
<dbReference type="NCBIfam" id="TIGR01946">
    <property type="entry name" value="rnfD"/>
    <property type="match status" value="1"/>
</dbReference>
<gene>
    <name evidence="10 11" type="primary">rnfD</name>
    <name evidence="11" type="ORF">STSP2_00504</name>
</gene>
<feature type="transmembrane region" description="Helical" evidence="10">
    <location>
        <begin position="99"/>
        <end position="121"/>
    </location>
</feature>
<keyword evidence="3 10" id="KW-0285">Flavoprotein</keyword>
<evidence type="ECO:0000256" key="8">
    <source>
        <dbReference type="ARBA" id="ARBA00022989"/>
    </source>
</evidence>
<sequence>MHENLTVSPAPHISKAHSTQSVMLDVLIGLAPAVIAAIIYFRIEAAAVIITCTIACIAAEWISNKMLRRPSSIGDLSAVVTAVILALSLPPTIPLWGAAVGSAFGIFIAKMVFGGLGANVFNPAMAARAFMAASLGGLMTTWTVPATVDAQLATNEPAAMAKISAANEVAEDGTTEAITQATPLAWSKNAQKGEVDASIVNKLIEATFTGTTGGCLGETSSLALILGGIYLLIKRTISFHIPAAVLLSAFAAAAIGWFAAPEQYANPVFHITSGGMLICAFFIATDPVTAPLTKLGMWIFGIGVGVVIMLIRLVGEYPEGVMYAVLLMNAFTPLIDRFCKLTPAGGKANA</sequence>
<keyword evidence="10" id="KW-1003">Cell membrane</keyword>
<proteinExistence type="inferred from homology"/>
<comment type="subcellular location">
    <subcellularLocation>
        <location evidence="10">Cell membrane</location>
        <topology evidence="10">Multi-pass membrane protein</topology>
    </subcellularLocation>
</comment>
<evidence type="ECO:0000256" key="3">
    <source>
        <dbReference type="ARBA" id="ARBA00022630"/>
    </source>
</evidence>
<comment type="function">
    <text evidence="10">Part of a membrane-bound complex that couples electron transfer with translocation of ions across the membrane.</text>
</comment>
<keyword evidence="1 10" id="KW-0813">Transport</keyword>
<evidence type="ECO:0000256" key="4">
    <source>
        <dbReference type="ARBA" id="ARBA00022643"/>
    </source>
</evidence>